<dbReference type="RefSeq" id="WP_075705213.1">
    <property type="nucleotide sequence ID" value="NZ_CAMREZ010000006.1"/>
</dbReference>
<dbReference type="AlphaFoldDB" id="A0A2U1CFB8"/>
<reference evidence="1 2" key="1">
    <citation type="submission" date="2018-04" db="EMBL/GenBank/DDBJ databases">
        <title>Genomic Encyclopedia of Type Strains, Phase IV (KMG-IV): sequencing the most valuable type-strain genomes for metagenomic binning, comparative biology and taxonomic classification.</title>
        <authorList>
            <person name="Goeker M."/>
        </authorList>
    </citation>
    <scope>NUCLEOTIDE SEQUENCE [LARGE SCALE GENOMIC DNA]</scope>
    <source>
        <strain evidence="1 2">DSM 26588</strain>
    </source>
</reference>
<protein>
    <submittedName>
        <fullName evidence="1">Uncharacterized protein</fullName>
    </submittedName>
</protein>
<dbReference type="GeneID" id="93228165"/>
<gene>
    <name evidence="1" type="ORF">C7373_10193</name>
</gene>
<dbReference type="OrthoDB" id="2365850at2"/>
<comment type="caution">
    <text evidence="1">The sequence shown here is derived from an EMBL/GenBank/DDBJ whole genome shotgun (WGS) entry which is preliminary data.</text>
</comment>
<organism evidence="1 2">
    <name type="scientific">Intestinimonas butyriciproducens</name>
    <dbReference type="NCBI Taxonomy" id="1297617"/>
    <lineage>
        <taxon>Bacteria</taxon>
        <taxon>Bacillati</taxon>
        <taxon>Bacillota</taxon>
        <taxon>Clostridia</taxon>
        <taxon>Eubacteriales</taxon>
        <taxon>Intestinimonas</taxon>
    </lineage>
</organism>
<proteinExistence type="predicted"/>
<dbReference type="EMBL" id="QEKK01000001">
    <property type="protein sequence ID" value="PVY59580.1"/>
    <property type="molecule type" value="Genomic_DNA"/>
</dbReference>
<evidence type="ECO:0000313" key="2">
    <source>
        <dbReference type="Proteomes" id="UP000245778"/>
    </source>
</evidence>
<evidence type="ECO:0000313" key="1">
    <source>
        <dbReference type="EMBL" id="PVY59580.1"/>
    </source>
</evidence>
<accession>A0A2U1CFB8</accession>
<dbReference type="Proteomes" id="UP000245778">
    <property type="component" value="Unassembled WGS sequence"/>
</dbReference>
<name>A0A2U1CFB8_9FIRM</name>
<sequence>MIAEPIRALLGEDLAGRVEEVLRGAGPEGGDLDLVAGNDGSYLPAGEVERRLRTAALRAGLAGLVHDPDDILPLVDLDAVETDGRGGLRTDLEALLAPIRTAKPYLFRTGEAEPPVLAGAVPAPPGGAPRRSYTMEELGRLTMEEYREARRIGAQGN</sequence>